<dbReference type="AlphaFoldDB" id="A0A383CYK2"/>
<dbReference type="EMBL" id="UINC01212864">
    <property type="protein sequence ID" value="SVE37376.1"/>
    <property type="molecule type" value="Genomic_DNA"/>
</dbReference>
<dbReference type="InterPro" id="IPR050319">
    <property type="entry name" value="ABC_transp_ATP-bind"/>
</dbReference>
<protein>
    <recommendedName>
        <fullName evidence="6">Oligopeptide/dipeptide ABC transporter C-terminal domain-containing protein</fullName>
    </recommendedName>
</protein>
<evidence type="ECO:0000313" key="5">
    <source>
        <dbReference type="EMBL" id="SVE37376.1"/>
    </source>
</evidence>
<keyword evidence="4" id="KW-0067">ATP-binding</keyword>
<dbReference type="PANTHER" id="PTHR43776:SF7">
    <property type="entry name" value="D,D-DIPEPTIDE TRANSPORT ATP-BINDING PROTEIN DDPF-RELATED"/>
    <property type="match status" value="1"/>
</dbReference>
<dbReference type="GO" id="GO:0005524">
    <property type="term" value="F:ATP binding"/>
    <property type="evidence" value="ECO:0007669"/>
    <property type="project" value="UniProtKB-KW"/>
</dbReference>
<keyword evidence="2" id="KW-0813">Transport</keyword>
<evidence type="ECO:0000256" key="4">
    <source>
        <dbReference type="ARBA" id="ARBA00022840"/>
    </source>
</evidence>
<dbReference type="SUPFAM" id="SSF52540">
    <property type="entry name" value="P-loop containing nucleoside triphosphate hydrolases"/>
    <property type="match status" value="1"/>
</dbReference>
<dbReference type="PANTHER" id="PTHR43776">
    <property type="entry name" value="TRANSPORT ATP-BINDING PROTEIN"/>
    <property type="match status" value="1"/>
</dbReference>
<evidence type="ECO:0000256" key="2">
    <source>
        <dbReference type="ARBA" id="ARBA00022448"/>
    </source>
</evidence>
<name>A0A383CYK2_9ZZZZ</name>
<evidence type="ECO:0008006" key="6">
    <source>
        <dbReference type="Google" id="ProtNLM"/>
    </source>
</evidence>
<evidence type="ECO:0000256" key="1">
    <source>
        <dbReference type="ARBA" id="ARBA00005417"/>
    </source>
</evidence>
<reference evidence="5" key="1">
    <citation type="submission" date="2018-05" db="EMBL/GenBank/DDBJ databases">
        <authorList>
            <person name="Lanie J.A."/>
            <person name="Ng W.-L."/>
            <person name="Kazmierczak K.M."/>
            <person name="Andrzejewski T.M."/>
            <person name="Davidsen T.M."/>
            <person name="Wayne K.J."/>
            <person name="Tettelin H."/>
            <person name="Glass J.I."/>
            <person name="Rusch D."/>
            <person name="Podicherti R."/>
            <person name="Tsui H.-C.T."/>
            <person name="Winkler M.E."/>
        </authorList>
    </citation>
    <scope>NUCLEOTIDE SEQUENCE</scope>
</reference>
<gene>
    <name evidence="5" type="ORF">METZ01_LOCUS490230</name>
</gene>
<dbReference type="InterPro" id="IPR027417">
    <property type="entry name" value="P-loop_NTPase"/>
</dbReference>
<keyword evidence="3" id="KW-0547">Nucleotide-binding</keyword>
<dbReference type="Gene3D" id="3.40.50.300">
    <property type="entry name" value="P-loop containing nucleotide triphosphate hydrolases"/>
    <property type="match status" value="1"/>
</dbReference>
<evidence type="ECO:0000256" key="3">
    <source>
        <dbReference type="ARBA" id="ARBA00022741"/>
    </source>
</evidence>
<proteinExistence type="inferred from homology"/>
<comment type="similarity">
    <text evidence="1">Belongs to the ABC transporter superfamily.</text>
</comment>
<sequence>EPTSALDMSVQAQIVDLLRALQIRHELTYLFISHDLKVIRALSHRVLVMKNGVIVEQGSSEQIFESPVEAYTKQLIAAAFELAA</sequence>
<feature type="non-terminal residue" evidence="5">
    <location>
        <position position="1"/>
    </location>
</feature>
<organism evidence="5">
    <name type="scientific">marine metagenome</name>
    <dbReference type="NCBI Taxonomy" id="408172"/>
    <lineage>
        <taxon>unclassified sequences</taxon>
        <taxon>metagenomes</taxon>
        <taxon>ecological metagenomes</taxon>
    </lineage>
</organism>
<accession>A0A383CYK2</accession>